<organism evidence="1 2">
    <name type="scientific">Lucifera butyrica</name>
    <dbReference type="NCBI Taxonomy" id="1351585"/>
    <lineage>
        <taxon>Bacteria</taxon>
        <taxon>Bacillati</taxon>
        <taxon>Bacillota</taxon>
        <taxon>Negativicutes</taxon>
        <taxon>Veillonellales</taxon>
        <taxon>Veillonellaceae</taxon>
        <taxon>Lucifera</taxon>
    </lineage>
</organism>
<dbReference type="Proteomes" id="UP000277811">
    <property type="component" value="Unassembled WGS sequence"/>
</dbReference>
<proteinExistence type="predicted"/>
<accession>A0A498R453</accession>
<evidence type="ECO:0000313" key="1">
    <source>
        <dbReference type="EMBL" id="VBB05617.1"/>
    </source>
</evidence>
<sequence>MEDSYKGKIAKHEELRQGQQYTQEKKFCDSILVDFIKTARGISICSIRGGGRENSLTFNLFDFFFESAVGISVMIKEGVLNPAKRELRYVLETSVKALLVDQTLTKQTYHEKIAYLGTSIPRSSIDCVDDINFFITDNQSKLLINDVKQLFGELSQYVHPSEEQIKEYILRCNEGASIGLETGKELKRMNAPFRTYEIVLVLSLHALGFSQSGDMFINLFDDSPKWKFHKGRHMKAMSALYDYKAERRK</sequence>
<name>A0A498R453_9FIRM</name>
<dbReference type="EMBL" id="UPPP01000057">
    <property type="protein sequence ID" value="VBB05617.1"/>
    <property type="molecule type" value="Genomic_DNA"/>
</dbReference>
<dbReference type="AlphaFoldDB" id="A0A498R453"/>
<dbReference type="RefSeq" id="WP_122626599.1">
    <property type="nucleotide sequence ID" value="NZ_UPPP01000057.1"/>
</dbReference>
<reference evidence="1 2" key="1">
    <citation type="submission" date="2018-06" db="EMBL/GenBank/DDBJ databases">
        <authorList>
            <person name="Strepis N."/>
        </authorList>
    </citation>
    <scope>NUCLEOTIDE SEQUENCE [LARGE SCALE GENOMIC DNA]</scope>
    <source>
        <strain evidence="1">LUCI</strain>
    </source>
</reference>
<protein>
    <submittedName>
        <fullName evidence="1">Uncharacterized protein</fullName>
    </submittedName>
</protein>
<evidence type="ECO:0000313" key="2">
    <source>
        <dbReference type="Proteomes" id="UP000277811"/>
    </source>
</evidence>
<keyword evidence="2" id="KW-1185">Reference proteome</keyword>
<dbReference type="OrthoDB" id="7067178at2"/>
<gene>
    <name evidence="1" type="ORF">LUCI_0827</name>
</gene>